<keyword evidence="3" id="KW-1015">Disulfide bond</keyword>
<keyword evidence="2" id="KW-0201">Cytochrome c-type biogenesis</keyword>
<dbReference type="GO" id="GO:0030313">
    <property type="term" value="C:cell envelope"/>
    <property type="evidence" value="ECO:0007669"/>
    <property type="project" value="UniProtKB-SubCell"/>
</dbReference>
<dbReference type="GO" id="GO:0017004">
    <property type="term" value="P:cytochrome complex assembly"/>
    <property type="evidence" value="ECO:0007669"/>
    <property type="project" value="UniProtKB-KW"/>
</dbReference>
<accession>A0A174PP32</accession>
<organism evidence="7 8">
    <name type="scientific">Bacteroides thetaiotaomicron</name>
    <dbReference type="NCBI Taxonomy" id="818"/>
    <lineage>
        <taxon>Bacteria</taxon>
        <taxon>Pseudomonadati</taxon>
        <taxon>Bacteroidota</taxon>
        <taxon>Bacteroidia</taxon>
        <taxon>Bacteroidales</taxon>
        <taxon>Bacteroidaceae</taxon>
        <taxon>Bacteroides</taxon>
    </lineage>
</organism>
<evidence type="ECO:0000256" key="4">
    <source>
        <dbReference type="ARBA" id="ARBA00023284"/>
    </source>
</evidence>
<name>A0A174PP32_BACT4</name>
<keyword evidence="4" id="KW-0676">Redox-active center</keyword>
<dbReference type="SUPFAM" id="SSF52833">
    <property type="entry name" value="Thioredoxin-like"/>
    <property type="match status" value="1"/>
</dbReference>
<dbReference type="Pfam" id="PF13905">
    <property type="entry name" value="Thioredoxin_8"/>
    <property type="match status" value="1"/>
</dbReference>
<comment type="subcellular location">
    <subcellularLocation>
        <location evidence="1">Cell envelope</location>
    </subcellularLocation>
</comment>
<evidence type="ECO:0000256" key="2">
    <source>
        <dbReference type="ARBA" id="ARBA00022748"/>
    </source>
</evidence>
<feature type="domain" description="Thioredoxin" evidence="6">
    <location>
        <begin position="720"/>
        <end position="869"/>
    </location>
</feature>
<dbReference type="CDD" id="cd02966">
    <property type="entry name" value="TlpA_like_family"/>
    <property type="match status" value="1"/>
</dbReference>
<gene>
    <name evidence="7" type="primary">resA_3</name>
    <name evidence="7" type="ORF">ERS852511_02617</name>
</gene>
<keyword evidence="5" id="KW-0732">Signal</keyword>
<dbReference type="EMBL" id="CZAP01000008">
    <property type="protein sequence ID" value="CUP59669.1"/>
    <property type="molecule type" value="Genomic_DNA"/>
</dbReference>
<dbReference type="AlphaFoldDB" id="A0A174PP32"/>
<proteinExistence type="predicted"/>
<protein>
    <submittedName>
        <fullName evidence="7">Thioredoxin</fullName>
    </submittedName>
</protein>
<evidence type="ECO:0000256" key="5">
    <source>
        <dbReference type="SAM" id="SignalP"/>
    </source>
</evidence>
<dbReference type="InterPro" id="IPR012336">
    <property type="entry name" value="Thioredoxin-like_fold"/>
</dbReference>
<dbReference type="PANTHER" id="PTHR42852">
    <property type="entry name" value="THIOL:DISULFIDE INTERCHANGE PROTEIN DSBE"/>
    <property type="match status" value="1"/>
</dbReference>
<sequence>MRPPYCFLLIGLLLLCSTQTIAFAQSGTYQTIPESLRGYWQFKADNVSDWNGPLIGENFVENYYVVFYAEQIKQEADGSYFFHLRNQKGDTTEFRITPTGNDAATIWYKGWKEPKNCIRKQVPDHTEPLTPLTLPDRVYQKWVKGLSGKVIYEFTRDGKLLYDGKTWDILSAGYFLNKEYRLLVKSGESYKLLYLSFPLPKTMNVAAELQNEKVSPIASRPEIYAFAGCWINQATGDWRIGFFEDFAVYQCQFWDYESISIQKNRTTIILKNGTEQLKVRLTRKDETSCTLSVGKEKAQTYVLCNDKYLPDYPVADTTPFVDNGYQTDSVTLIGYLRNLPSTRPFEVSVPDMITDREEKYTTAIDSLGRFTLRFPVLNSHNVFIDWGRTTIWTSVEPGETYFLYVDFADKKKLVMGEKARILNELLSHEGLSEYIGYDEGKKMGNMEYLQKTQDIIRHKSEYRVKMLNDHPFLSHKFRYYTEQEIRYNAARDLMQRRFSVDRNKQEHLQPEFMSYVDSALYPRPVEPYTLLRDYGSFLRDYVGYITDIAPASSNRLTVTPQKMEMLYLKFERDGKIQLSQEEKDALHAFSNFEKEIEKMKAANTADSLTMAAYNKKMEPSIKTIQSLVGRDEIFNDYMMGNLLANSINRTLAIIDSLQMDEKLKEILKANCYYEMLQQTHKELPDSLISKFKAEVSNPSLQAYVLNQQGIYEEISHKAIEYPESLMPNEPLAEITDGEQLFHKIIEPYKGKVVYLDVWGTWCGPCKDMMQYAGSAKKLFEGKDVIFLYLCNHSSDKSWKNIIKEYGLTGKIAVHYNLPDEQQRAIEKFLQVRSFPTYILIDKEGNIVDRKAPRPNKSDDLLNAVYKLLEK</sequence>
<dbReference type="InterPro" id="IPR013766">
    <property type="entry name" value="Thioredoxin_domain"/>
</dbReference>
<dbReference type="Gene3D" id="3.40.30.10">
    <property type="entry name" value="Glutaredoxin"/>
    <property type="match status" value="1"/>
</dbReference>
<dbReference type="PANTHER" id="PTHR42852:SF6">
    <property type="entry name" value="THIOL:DISULFIDE INTERCHANGE PROTEIN DSBE"/>
    <property type="match status" value="1"/>
</dbReference>
<evidence type="ECO:0000256" key="1">
    <source>
        <dbReference type="ARBA" id="ARBA00004196"/>
    </source>
</evidence>
<dbReference type="PROSITE" id="PS51352">
    <property type="entry name" value="THIOREDOXIN_2"/>
    <property type="match status" value="1"/>
</dbReference>
<evidence type="ECO:0000313" key="8">
    <source>
        <dbReference type="Proteomes" id="UP000095576"/>
    </source>
</evidence>
<dbReference type="InterPro" id="IPR036249">
    <property type="entry name" value="Thioredoxin-like_sf"/>
</dbReference>
<dbReference type="RefSeq" id="WP_055300082.1">
    <property type="nucleotide sequence ID" value="NZ_CZAP01000008.1"/>
</dbReference>
<evidence type="ECO:0000259" key="6">
    <source>
        <dbReference type="PROSITE" id="PS51352"/>
    </source>
</evidence>
<reference evidence="7 8" key="1">
    <citation type="submission" date="2015-09" db="EMBL/GenBank/DDBJ databases">
        <authorList>
            <consortium name="Pathogen Informatics"/>
        </authorList>
    </citation>
    <scope>NUCLEOTIDE SEQUENCE [LARGE SCALE GENOMIC DNA]</scope>
    <source>
        <strain evidence="7 8">2789STDY5834899</strain>
    </source>
</reference>
<dbReference type="InterPro" id="IPR050553">
    <property type="entry name" value="Thioredoxin_ResA/DsbE_sf"/>
</dbReference>
<feature type="chain" id="PRO_5008030131" evidence="5">
    <location>
        <begin position="25"/>
        <end position="870"/>
    </location>
</feature>
<feature type="signal peptide" evidence="5">
    <location>
        <begin position="1"/>
        <end position="24"/>
    </location>
</feature>
<dbReference type="GO" id="GO:0016491">
    <property type="term" value="F:oxidoreductase activity"/>
    <property type="evidence" value="ECO:0007669"/>
    <property type="project" value="InterPro"/>
</dbReference>
<evidence type="ECO:0000313" key="7">
    <source>
        <dbReference type="EMBL" id="CUP59669.1"/>
    </source>
</evidence>
<evidence type="ECO:0000256" key="3">
    <source>
        <dbReference type="ARBA" id="ARBA00023157"/>
    </source>
</evidence>
<dbReference type="Proteomes" id="UP000095576">
    <property type="component" value="Unassembled WGS sequence"/>
</dbReference>